<dbReference type="Pfam" id="PF17876">
    <property type="entry name" value="CSD2"/>
    <property type="match status" value="1"/>
</dbReference>
<name>A0ABV1H8E4_9FIRM</name>
<dbReference type="CDD" id="cd04471">
    <property type="entry name" value="S1_RNase_R"/>
    <property type="match status" value="1"/>
</dbReference>
<dbReference type="EC" id="3.1.13.1" evidence="8"/>
<dbReference type="NCBIfam" id="TIGR00358">
    <property type="entry name" value="3_prime_RNase"/>
    <property type="match status" value="1"/>
</dbReference>
<keyword evidence="6 8" id="KW-0269">Exonuclease</keyword>
<dbReference type="SMART" id="SM00357">
    <property type="entry name" value="CSP"/>
    <property type="match status" value="2"/>
</dbReference>
<keyword evidence="5 8" id="KW-0378">Hydrolase</keyword>
<dbReference type="SMART" id="SM00955">
    <property type="entry name" value="RNB"/>
    <property type="match status" value="1"/>
</dbReference>
<dbReference type="InterPro" id="IPR040476">
    <property type="entry name" value="CSD2"/>
</dbReference>
<keyword evidence="7 8" id="KW-0694">RNA-binding</keyword>
<keyword evidence="4 8" id="KW-0540">Nuclease</keyword>
<comment type="catalytic activity">
    <reaction evidence="1 8">
        <text>Exonucleolytic cleavage in the 3'- to 5'-direction to yield nucleoside 5'-phosphates.</text>
        <dbReference type="EC" id="3.1.13.1"/>
    </reaction>
</comment>
<evidence type="ECO:0000256" key="4">
    <source>
        <dbReference type="ARBA" id="ARBA00022722"/>
    </source>
</evidence>
<dbReference type="Pfam" id="PF00575">
    <property type="entry name" value="S1"/>
    <property type="match status" value="1"/>
</dbReference>
<evidence type="ECO:0000256" key="3">
    <source>
        <dbReference type="ARBA" id="ARBA00022490"/>
    </source>
</evidence>
<comment type="caution">
    <text evidence="10">The sequence shown here is derived from an EMBL/GenBank/DDBJ whole genome shotgun (WGS) entry which is preliminary data.</text>
</comment>
<dbReference type="InterPro" id="IPR004476">
    <property type="entry name" value="RNase_II/RNase_R"/>
</dbReference>
<dbReference type="InterPro" id="IPR011805">
    <property type="entry name" value="RNase_R"/>
</dbReference>
<dbReference type="InterPro" id="IPR011129">
    <property type="entry name" value="CSD"/>
</dbReference>
<dbReference type="InterPro" id="IPR013223">
    <property type="entry name" value="RNase_B_OB_dom"/>
</dbReference>
<proteinExistence type="inferred from homology"/>
<organism evidence="10 11">
    <name type="scientific">Lachnospira intestinalis</name>
    <dbReference type="NCBI Taxonomy" id="3133158"/>
    <lineage>
        <taxon>Bacteria</taxon>
        <taxon>Bacillati</taxon>
        <taxon>Bacillota</taxon>
        <taxon>Clostridia</taxon>
        <taxon>Lachnospirales</taxon>
        <taxon>Lachnospiraceae</taxon>
        <taxon>Lachnospira</taxon>
    </lineage>
</organism>
<protein>
    <recommendedName>
        <fullName evidence="8">Ribonuclease R</fullName>
        <shortName evidence="8">RNase R</shortName>
        <ecNumber evidence="8">3.1.13.1</ecNumber>
    </recommendedName>
</protein>
<keyword evidence="11" id="KW-1185">Reference proteome</keyword>
<evidence type="ECO:0000256" key="8">
    <source>
        <dbReference type="HAMAP-Rule" id="MF_01895"/>
    </source>
</evidence>
<evidence type="ECO:0000313" key="11">
    <source>
        <dbReference type="Proteomes" id="UP001546774"/>
    </source>
</evidence>
<comment type="subcellular location">
    <subcellularLocation>
        <location evidence="2 8">Cytoplasm</location>
    </subcellularLocation>
</comment>
<dbReference type="Pfam" id="PF00773">
    <property type="entry name" value="RNB"/>
    <property type="match status" value="1"/>
</dbReference>
<dbReference type="Proteomes" id="UP001546774">
    <property type="component" value="Unassembled WGS sequence"/>
</dbReference>
<comment type="similarity">
    <text evidence="8">Belongs to the RNR ribonuclease family. RNase R subfamily.</text>
</comment>
<dbReference type="HAMAP" id="MF_01895">
    <property type="entry name" value="RNase_R"/>
    <property type="match status" value="1"/>
</dbReference>
<dbReference type="InterPro" id="IPR003029">
    <property type="entry name" value="S1_domain"/>
</dbReference>
<gene>
    <name evidence="8 10" type="primary">rnr</name>
    <name evidence="10" type="ORF">WMO37_13440</name>
</gene>
<evidence type="ECO:0000256" key="7">
    <source>
        <dbReference type="ARBA" id="ARBA00022884"/>
    </source>
</evidence>
<evidence type="ECO:0000256" key="2">
    <source>
        <dbReference type="ARBA" id="ARBA00004496"/>
    </source>
</evidence>
<feature type="domain" description="S1 motif" evidence="9">
    <location>
        <begin position="627"/>
        <end position="707"/>
    </location>
</feature>
<dbReference type="NCBIfam" id="TIGR02063">
    <property type="entry name" value="RNase_R"/>
    <property type="match status" value="1"/>
</dbReference>
<evidence type="ECO:0000256" key="1">
    <source>
        <dbReference type="ARBA" id="ARBA00001849"/>
    </source>
</evidence>
<dbReference type="InterPro" id="IPR001900">
    <property type="entry name" value="RNase_II/R"/>
</dbReference>
<keyword evidence="3 8" id="KW-0963">Cytoplasm</keyword>
<evidence type="ECO:0000256" key="5">
    <source>
        <dbReference type="ARBA" id="ARBA00022801"/>
    </source>
</evidence>
<accession>A0ABV1H8E4</accession>
<evidence type="ECO:0000259" key="9">
    <source>
        <dbReference type="PROSITE" id="PS50126"/>
    </source>
</evidence>
<dbReference type="EMBL" id="JBBMFS010000015">
    <property type="protein sequence ID" value="MEQ2555994.1"/>
    <property type="molecule type" value="Genomic_DNA"/>
</dbReference>
<evidence type="ECO:0000256" key="6">
    <source>
        <dbReference type="ARBA" id="ARBA00022839"/>
    </source>
</evidence>
<reference evidence="10" key="1">
    <citation type="submission" date="2024-03" db="EMBL/GenBank/DDBJ databases">
        <title>Human intestinal bacterial collection.</title>
        <authorList>
            <person name="Pauvert C."/>
            <person name="Hitch T.C.A."/>
            <person name="Clavel T."/>
        </authorList>
    </citation>
    <scope>NUCLEOTIDE SEQUENCE [LARGE SCALE GENOMIC DNA]</scope>
    <source>
        <strain evidence="10">CLA-AA-H89B</strain>
    </source>
</reference>
<dbReference type="SMART" id="SM00316">
    <property type="entry name" value="S1"/>
    <property type="match status" value="1"/>
</dbReference>
<sequence>MNKEQLEKRKKLIAELILENEFYVPMKTKEIAILLQIPKSQRGELQEVLDSLVSDGTIGVSKKGKYGKPDNTAVVGIFTSTRRGFGFVTVDGWDEDIFIQESDTGGAFHMDKVKVTITHKKQGNKRCEGKIIGVLEHQLTELVGTFQKNRTYGFVVPDNGKIPVDIFVPQEKSMGAMNGHKVVVKITNYGSHGKNPEGQVIDIIGHINDPGTDVLSIVKAYDLPVEFPDAVMQYLKNIPDEVDEKEKAGRVDFRDVDTVTIDGEDAKDLDDAITLTANEKGYQLGVHIADVSHYVTENSILDKEAYKRGTSVYLVDRVIPMLPHKLSNGICSLNQGCDRLALSCIMDIDNKGNVVGHRICETLINVNRRMTYTNVKKILVDKETSVIEEYKELIPMFERMGELAAILRKKRFQRGSIDFDFPETKIILDKDGHPLEVKPYDRNVATKIIEEFMLIANETVAEDYFWQEIPFLYRSHENPDMEKIQKLSTFINNFGYSIHTGDEIHPKELQKLLEKIDGTDEENLIARLTLRSMKRAQYTTECVGHFGLAAKYYCHFTSPIRRYPDLQIHRIIKENLHGGLKQTRFKHYQNLLPEVAKHTSTTERRADDAERDTDKVKMVEYMEKHMGEEFDGVISGMTAWGMYVELPSTIEGMVSVTSLRDGYYIYDENHYEMVNETTGRTFKLGQKVTVKVVATNKILRTIDFELSEGEWENGRTKKRKPTDFQ</sequence>
<dbReference type="InterPro" id="IPR012340">
    <property type="entry name" value="NA-bd_OB-fold"/>
</dbReference>
<dbReference type="InterPro" id="IPR050180">
    <property type="entry name" value="RNR_Ribonuclease"/>
</dbReference>
<dbReference type="PROSITE" id="PS50126">
    <property type="entry name" value="S1"/>
    <property type="match status" value="1"/>
</dbReference>
<dbReference type="GO" id="GO:0008859">
    <property type="term" value="F:exoribonuclease II activity"/>
    <property type="evidence" value="ECO:0007669"/>
    <property type="project" value="UniProtKB-EC"/>
</dbReference>
<dbReference type="Gene3D" id="2.40.50.140">
    <property type="entry name" value="Nucleic acid-binding proteins"/>
    <property type="match status" value="3"/>
</dbReference>
<dbReference type="Pfam" id="PF08206">
    <property type="entry name" value="OB_RNB"/>
    <property type="match status" value="1"/>
</dbReference>
<evidence type="ECO:0000313" key="10">
    <source>
        <dbReference type="EMBL" id="MEQ2555994.1"/>
    </source>
</evidence>
<dbReference type="PANTHER" id="PTHR23355:SF9">
    <property type="entry name" value="DIS3-LIKE EXONUCLEASE 2"/>
    <property type="match status" value="1"/>
</dbReference>
<dbReference type="PANTHER" id="PTHR23355">
    <property type="entry name" value="RIBONUCLEASE"/>
    <property type="match status" value="1"/>
</dbReference>
<dbReference type="SUPFAM" id="SSF50249">
    <property type="entry name" value="Nucleic acid-binding proteins"/>
    <property type="match status" value="4"/>
</dbReference>
<comment type="function">
    <text evidence="8">3'-5' exoribonuclease that releases 5'-nucleoside monophosphates and is involved in maturation of structured RNAs.</text>
</comment>